<dbReference type="PROSITE" id="PS00640">
    <property type="entry name" value="THIOL_PROTEASE_ASN"/>
    <property type="match status" value="1"/>
</dbReference>
<dbReference type="PROSITE" id="PS00639">
    <property type="entry name" value="THIOL_PROTEASE_HIS"/>
    <property type="match status" value="1"/>
</dbReference>
<evidence type="ECO:0000313" key="12">
    <source>
        <dbReference type="EMBL" id="CAG5122800.1"/>
    </source>
</evidence>
<feature type="signal peptide" evidence="10">
    <location>
        <begin position="1"/>
        <end position="16"/>
    </location>
</feature>
<dbReference type="InterPro" id="IPR025661">
    <property type="entry name" value="Pept_asp_AS"/>
</dbReference>
<dbReference type="GO" id="GO:0006508">
    <property type="term" value="P:proteolysis"/>
    <property type="evidence" value="ECO:0007669"/>
    <property type="project" value="UniProtKB-KW"/>
</dbReference>
<evidence type="ECO:0000256" key="10">
    <source>
        <dbReference type="SAM" id="SignalP"/>
    </source>
</evidence>
<keyword evidence="3 10" id="KW-0732">Signal</keyword>
<comment type="caution">
    <text evidence="12">The sequence shown here is derived from an EMBL/GenBank/DDBJ whole genome shotgun (WGS) entry which is preliminary data.</text>
</comment>
<evidence type="ECO:0000256" key="3">
    <source>
        <dbReference type="ARBA" id="ARBA00022729"/>
    </source>
</evidence>
<dbReference type="InterPro" id="IPR038765">
    <property type="entry name" value="Papain-like_cys_pep_sf"/>
</dbReference>
<evidence type="ECO:0000256" key="4">
    <source>
        <dbReference type="ARBA" id="ARBA00022801"/>
    </source>
</evidence>
<dbReference type="InterPro" id="IPR000668">
    <property type="entry name" value="Peptidase_C1A_C"/>
</dbReference>
<keyword evidence="4" id="KW-0378">Hydrolase</keyword>
<dbReference type="CDD" id="cd02620">
    <property type="entry name" value="Peptidase_C1A_CathepsinB"/>
    <property type="match status" value="1"/>
</dbReference>
<evidence type="ECO:0000256" key="6">
    <source>
        <dbReference type="ARBA" id="ARBA00023145"/>
    </source>
</evidence>
<keyword evidence="5" id="KW-0788">Thiol protease</keyword>
<evidence type="ECO:0000313" key="13">
    <source>
        <dbReference type="Proteomes" id="UP000678393"/>
    </source>
</evidence>
<dbReference type="AlphaFoldDB" id="A0A8S3Z5D3"/>
<keyword evidence="2" id="KW-0645">Protease</keyword>
<dbReference type="SMART" id="SM00645">
    <property type="entry name" value="Pept_C1"/>
    <property type="match status" value="1"/>
</dbReference>
<evidence type="ECO:0000259" key="11">
    <source>
        <dbReference type="SMART" id="SM00645"/>
    </source>
</evidence>
<evidence type="ECO:0000256" key="7">
    <source>
        <dbReference type="ARBA" id="ARBA00023157"/>
    </source>
</evidence>
<comment type="function">
    <text evidence="8">Thiol protease. Has a role as a digestive enzyme.</text>
</comment>
<dbReference type="Pfam" id="PF00112">
    <property type="entry name" value="Peptidase_C1"/>
    <property type="match status" value="1"/>
</dbReference>
<dbReference type="Gene3D" id="3.90.70.10">
    <property type="entry name" value="Cysteine proteinases"/>
    <property type="match status" value="1"/>
</dbReference>
<dbReference type="InterPro" id="IPR013128">
    <property type="entry name" value="Peptidase_C1A"/>
</dbReference>
<protein>
    <recommendedName>
        <fullName evidence="9">Cathepsin B-like cysteine proteinase</fullName>
    </recommendedName>
</protein>
<dbReference type="SUPFAM" id="SSF54001">
    <property type="entry name" value="Cysteine proteinases"/>
    <property type="match status" value="1"/>
</dbReference>
<name>A0A8S3Z5D3_9EUPU</name>
<dbReference type="PANTHER" id="PTHR12411">
    <property type="entry name" value="CYSTEINE PROTEASE FAMILY C1-RELATED"/>
    <property type="match status" value="1"/>
</dbReference>
<evidence type="ECO:0000256" key="1">
    <source>
        <dbReference type="ARBA" id="ARBA00008455"/>
    </source>
</evidence>
<dbReference type="Proteomes" id="UP000678393">
    <property type="component" value="Unassembled WGS sequence"/>
</dbReference>
<evidence type="ECO:0000256" key="5">
    <source>
        <dbReference type="ARBA" id="ARBA00022807"/>
    </source>
</evidence>
<comment type="similarity">
    <text evidence="1">Belongs to the peptidase C1 family.</text>
</comment>
<sequence length="340" mass="37769">MLKLLIVALLCAVSCAHLRKPDFGLLSDEHIDYINHVADTTWKAGRNFAPEDHEHVKRIMGVPNMAKSEFLTRQLPRQEFERKLKVTQLPDNFDPRVEFPNCPSLKEVRDQGDCGSCWAFGATEAMTDRICIQSKGKVQFRFSAEDLLACCDSCGDGCNGGFPSEAWAFYQNTGIVSGGPYNSSQGCQPYEIPACDHHVVGHLKPCSSEIMKTPKCKNSCEATYKTPYLKDKHFGVTTYSVSGEDNIKQELVQNGPVEAAFTVYSDFINYKSGVYQYTSGTELGGHAVKILGYGVEDGTKYWLVANSWNPDWGDNGFFKILRGRDECGIESQIVAGKPKL</sequence>
<accession>A0A8S3Z5D3</accession>
<evidence type="ECO:0000256" key="2">
    <source>
        <dbReference type="ARBA" id="ARBA00022670"/>
    </source>
</evidence>
<evidence type="ECO:0000256" key="8">
    <source>
        <dbReference type="ARBA" id="ARBA00055576"/>
    </source>
</evidence>
<dbReference type="EMBL" id="CAJHNH020001369">
    <property type="protein sequence ID" value="CAG5122800.1"/>
    <property type="molecule type" value="Genomic_DNA"/>
</dbReference>
<dbReference type="FunFam" id="3.90.70.10:FF:000031">
    <property type="entry name" value="Cathepsin B"/>
    <property type="match status" value="1"/>
</dbReference>
<feature type="chain" id="PRO_5035738423" description="Cathepsin B-like cysteine proteinase" evidence="10">
    <location>
        <begin position="17"/>
        <end position="340"/>
    </location>
</feature>
<dbReference type="GO" id="GO:0004197">
    <property type="term" value="F:cysteine-type endopeptidase activity"/>
    <property type="evidence" value="ECO:0007669"/>
    <property type="project" value="InterPro"/>
</dbReference>
<organism evidence="12 13">
    <name type="scientific">Candidula unifasciata</name>
    <dbReference type="NCBI Taxonomy" id="100452"/>
    <lineage>
        <taxon>Eukaryota</taxon>
        <taxon>Metazoa</taxon>
        <taxon>Spiralia</taxon>
        <taxon>Lophotrochozoa</taxon>
        <taxon>Mollusca</taxon>
        <taxon>Gastropoda</taxon>
        <taxon>Heterobranchia</taxon>
        <taxon>Euthyneura</taxon>
        <taxon>Panpulmonata</taxon>
        <taxon>Eupulmonata</taxon>
        <taxon>Stylommatophora</taxon>
        <taxon>Helicina</taxon>
        <taxon>Helicoidea</taxon>
        <taxon>Geomitridae</taxon>
        <taxon>Candidula</taxon>
    </lineage>
</organism>
<feature type="domain" description="Peptidase C1A papain C-terminal" evidence="11">
    <location>
        <begin position="89"/>
        <end position="337"/>
    </location>
</feature>
<dbReference type="InterPro" id="IPR000169">
    <property type="entry name" value="Pept_cys_AS"/>
</dbReference>
<dbReference type="PROSITE" id="PS00139">
    <property type="entry name" value="THIOL_PROTEASE_CYS"/>
    <property type="match status" value="1"/>
</dbReference>
<proteinExistence type="inferred from homology"/>
<keyword evidence="7" id="KW-1015">Disulfide bond</keyword>
<keyword evidence="6" id="KW-0865">Zymogen</keyword>
<dbReference type="InterPro" id="IPR012599">
    <property type="entry name" value="Propeptide_C1A"/>
</dbReference>
<reference evidence="12" key="1">
    <citation type="submission" date="2021-04" db="EMBL/GenBank/DDBJ databases">
        <authorList>
            <consortium name="Molecular Ecology Group"/>
        </authorList>
    </citation>
    <scope>NUCLEOTIDE SEQUENCE</scope>
</reference>
<dbReference type="InterPro" id="IPR025660">
    <property type="entry name" value="Pept_his_AS"/>
</dbReference>
<gene>
    <name evidence="12" type="ORF">CUNI_LOCUS8358</name>
</gene>
<dbReference type="OrthoDB" id="640249at2759"/>
<evidence type="ECO:0000256" key="9">
    <source>
        <dbReference type="ARBA" id="ARBA00073107"/>
    </source>
</evidence>
<dbReference type="Pfam" id="PF08127">
    <property type="entry name" value="Propeptide_C1"/>
    <property type="match status" value="1"/>
</dbReference>
<keyword evidence="13" id="KW-1185">Reference proteome</keyword>
<dbReference type="PRINTS" id="PR00705">
    <property type="entry name" value="PAPAIN"/>
</dbReference>